<evidence type="ECO:0000313" key="1">
    <source>
        <dbReference type="EMBL" id="KAK2634922.1"/>
    </source>
</evidence>
<accession>A0AAD9WLT0</accession>
<sequence>MRQILLKLKHNAPNHLNPAPAAPALSKVAKTSDVAVPSQAAVDATPTEVVSAA</sequence>
<dbReference type="EMBL" id="JANJYI010000009">
    <property type="protein sequence ID" value="KAK2634922.1"/>
    <property type="molecule type" value="Genomic_DNA"/>
</dbReference>
<reference evidence="1" key="1">
    <citation type="journal article" date="2023" name="Plant J.">
        <title>Genome sequences and population genomics provide insights into the demographic history, inbreeding, and mutation load of two 'living fossil' tree species of Dipteronia.</title>
        <authorList>
            <person name="Feng Y."/>
            <person name="Comes H.P."/>
            <person name="Chen J."/>
            <person name="Zhu S."/>
            <person name="Lu R."/>
            <person name="Zhang X."/>
            <person name="Li P."/>
            <person name="Qiu J."/>
            <person name="Olsen K.M."/>
            <person name="Qiu Y."/>
        </authorList>
    </citation>
    <scope>NUCLEOTIDE SEQUENCE</scope>
    <source>
        <strain evidence="1">KIB01</strain>
    </source>
</reference>
<keyword evidence="2" id="KW-1185">Reference proteome</keyword>
<organism evidence="1 2">
    <name type="scientific">Dipteronia dyeriana</name>
    <dbReference type="NCBI Taxonomy" id="168575"/>
    <lineage>
        <taxon>Eukaryota</taxon>
        <taxon>Viridiplantae</taxon>
        <taxon>Streptophyta</taxon>
        <taxon>Embryophyta</taxon>
        <taxon>Tracheophyta</taxon>
        <taxon>Spermatophyta</taxon>
        <taxon>Magnoliopsida</taxon>
        <taxon>eudicotyledons</taxon>
        <taxon>Gunneridae</taxon>
        <taxon>Pentapetalae</taxon>
        <taxon>rosids</taxon>
        <taxon>malvids</taxon>
        <taxon>Sapindales</taxon>
        <taxon>Sapindaceae</taxon>
        <taxon>Hippocastanoideae</taxon>
        <taxon>Acereae</taxon>
        <taxon>Dipteronia</taxon>
    </lineage>
</organism>
<comment type="caution">
    <text evidence="1">The sequence shown here is derived from an EMBL/GenBank/DDBJ whole genome shotgun (WGS) entry which is preliminary data.</text>
</comment>
<evidence type="ECO:0000313" key="2">
    <source>
        <dbReference type="Proteomes" id="UP001280121"/>
    </source>
</evidence>
<gene>
    <name evidence="1" type="ORF">Ddye_029714</name>
</gene>
<dbReference type="AlphaFoldDB" id="A0AAD9WLT0"/>
<dbReference type="Proteomes" id="UP001280121">
    <property type="component" value="Unassembled WGS sequence"/>
</dbReference>
<name>A0AAD9WLT0_9ROSI</name>
<protein>
    <submittedName>
        <fullName evidence="1">Uncharacterized protein</fullName>
    </submittedName>
</protein>
<proteinExistence type="predicted"/>